<dbReference type="PANTHER" id="PTHR46799:SF2">
    <property type="entry name" value="HOMEOBOX DOMAIN-CONTAINING PROTEIN"/>
    <property type="match status" value="1"/>
</dbReference>
<evidence type="ECO:0000259" key="11">
    <source>
        <dbReference type="PROSITE" id="PS50803"/>
    </source>
</evidence>
<dbReference type="Pfam" id="PF03826">
    <property type="entry name" value="OAR"/>
    <property type="match status" value="1"/>
</dbReference>
<evidence type="ECO:0000313" key="13">
    <source>
        <dbReference type="Proteomes" id="UP000265120"/>
    </source>
</evidence>
<accession>A0A3P8X080</accession>
<feature type="domain" description="Homeobox" evidence="10">
    <location>
        <begin position="33"/>
        <end position="93"/>
    </location>
</feature>
<sequence length="191" mass="22299">GCTPPSSVDSCDWLQYNPTPAPCKGVRDEQRPVKQRRARANYSSWQLEELEKAFQTTHYPDIFMREALAFRLDLIEARVQVWFQNRRAKMRRQLKLQSQLPAEPYLKKDSDQTSEKLSTGLKLECSDPRQWDRQEEEEHPPWTNVRQQPETLKLGKWAALRGLSLEELRSCSIANLRSKAREHEAGIHTTP</sequence>
<organism evidence="12 13">
    <name type="scientific">Cynoglossus semilaevis</name>
    <name type="common">Tongue sole</name>
    <dbReference type="NCBI Taxonomy" id="244447"/>
    <lineage>
        <taxon>Eukaryota</taxon>
        <taxon>Metazoa</taxon>
        <taxon>Chordata</taxon>
        <taxon>Craniata</taxon>
        <taxon>Vertebrata</taxon>
        <taxon>Euteleostomi</taxon>
        <taxon>Actinopterygii</taxon>
        <taxon>Neopterygii</taxon>
        <taxon>Teleostei</taxon>
        <taxon>Neoteleostei</taxon>
        <taxon>Acanthomorphata</taxon>
        <taxon>Carangaria</taxon>
        <taxon>Pleuronectiformes</taxon>
        <taxon>Pleuronectoidei</taxon>
        <taxon>Cynoglossidae</taxon>
        <taxon>Cynoglossinae</taxon>
        <taxon>Cynoglossus</taxon>
    </lineage>
</organism>
<dbReference type="GeneTree" id="ENSGT00940000167841"/>
<feature type="compositionally biased region" description="Basic and acidic residues" evidence="9">
    <location>
        <begin position="105"/>
        <end position="114"/>
    </location>
</feature>
<reference evidence="12" key="2">
    <citation type="submission" date="2025-08" db="UniProtKB">
        <authorList>
            <consortium name="Ensembl"/>
        </authorList>
    </citation>
    <scope>IDENTIFICATION</scope>
</reference>
<dbReference type="SUPFAM" id="SSF46689">
    <property type="entry name" value="Homeodomain-like"/>
    <property type="match status" value="1"/>
</dbReference>
<dbReference type="GO" id="GO:1990837">
    <property type="term" value="F:sequence-specific double-stranded DNA binding"/>
    <property type="evidence" value="ECO:0007669"/>
    <property type="project" value="TreeGrafter"/>
</dbReference>
<evidence type="ECO:0000313" key="12">
    <source>
        <dbReference type="Ensembl" id="ENSCSEP00000033063.1"/>
    </source>
</evidence>
<evidence type="ECO:0000256" key="5">
    <source>
        <dbReference type="ARBA" id="ARBA00023242"/>
    </source>
</evidence>
<keyword evidence="5 7" id="KW-0539">Nucleus</keyword>
<reference evidence="12" key="3">
    <citation type="submission" date="2025-09" db="UniProtKB">
        <authorList>
            <consortium name="Ensembl"/>
        </authorList>
    </citation>
    <scope>IDENTIFICATION</scope>
</reference>
<dbReference type="CDD" id="cd00086">
    <property type="entry name" value="homeodomain"/>
    <property type="match status" value="1"/>
</dbReference>
<proteinExistence type="inferred from homology"/>
<dbReference type="FunFam" id="1.10.10.60:FF:000304">
    <property type="entry name" value="Visual system homeobox"/>
    <property type="match status" value="1"/>
</dbReference>
<evidence type="ECO:0000256" key="4">
    <source>
        <dbReference type="ARBA" id="ARBA00023155"/>
    </source>
</evidence>
<dbReference type="Proteomes" id="UP000265120">
    <property type="component" value="Chromosome 17"/>
</dbReference>
<evidence type="ECO:0000256" key="3">
    <source>
        <dbReference type="ARBA" id="ARBA00023125"/>
    </source>
</evidence>
<dbReference type="InterPro" id="IPR003654">
    <property type="entry name" value="OAR_dom"/>
</dbReference>
<dbReference type="InterPro" id="IPR001356">
    <property type="entry name" value="HD"/>
</dbReference>
<dbReference type="AlphaFoldDB" id="A0A3P8X080"/>
<feature type="DNA-binding region" description="Homeobox" evidence="7">
    <location>
        <begin position="35"/>
        <end position="94"/>
    </location>
</feature>
<evidence type="ECO:0000256" key="2">
    <source>
        <dbReference type="ARBA" id="ARBA00022473"/>
    </source>
</evidence>
<dbReference type="SMART" id="SM00389">
    <property type="entry name" value="HOX"/>
    <property type="match status" value="1"/>
</dbReference>
<dbReference type="PROSITE" id="PS00027">
    <property type="entry name" value="HOMEOBOX_1"/>
    <property type="match status" value="1"/>
</dbReference>
<keyword evidence="3 7" id="KW-0238">DNA-binding</keyword>
<dbReference type="OMA" id="YVKRDND"/>
<dbReference type="Gene3D" id="1.10.10.60">
    <property type="entry name" value="Homeodomain-like"/>
    <property type="match status" value="1"/>
</dbReference>
<feature type="region of interest" description="Disordered" evidence="9">
    <location>
        <begin position="105"/>
        <end position="148"/>
    </location>
</feature>
<comment type="similarity">
    <text evidence="6">Belongs to the paired homeobox family. Unc-4 subfamily.</text>
</comment>
<feature type="domain" description="OAR" evidence="11">
    <location>
        <begin position="171"/>
        <end position="184"/>
    </location>
</feature>
<feature type="compositionally biased region" description="Basic and acidic residues" evidence="9">
    <location>
        <begin position="124"/>
        <end position="133"/>
    </location>
</feature>
<comment type="subcellular location">
    <subcellularLocation>
        <location evidence="1 7 8">Nucleus</location>
    </subcellularLocation>
</comment>
<dbReference type="InterPro" id="IPR009057">
    <property type="entry name" value="Homeodomain-like_sf"/>
</dbReference>
<dbReference type="GO" id="GO:0005634">
    <property type="term" value="C:nucleus"/>
    <property type="evidence" value="ECO:0007669"/>
    <property type="project" value="UniProtKB-SubCell"/>
</dbReference>
<dbReference type="Ensembl" id="ENSCSET00000033487.1">
    <property type="protein sequence ID" value="ENSCSEP00000033063.1"/>
    <property type="gene ID" value="ENSCSEG00000021221.1"/>
</dbReference>
<keyword evidence="13" id="KW-1185">Reference proteome</keyword>
<evidence type="ECO:0000256" key="6">
    <source>
        <dbReference type="ARBA" id="ARBA00038351"/>
    </source>
</evidence>
<evidence type="ECO:0000256" key="8">
    <source>
        <dbReference type="RuleBase" id="RU000682"/>
    </source>
</evidence>
<evidence type="ECO:0000256" key="7">
    <source>
        <dbReference type="PROSITE-ProRule" id="PRU00108"/>
    </source>
</evidence>
<evidence type="ECO:0000256" key="1">
    <source>
        <dbReference type="ARBA" id="ARBA00004123"/>
    </source>
</evidence>
<dbReference type="Pfam" id="PF00046">
    <property type="entry name" value="Homeodomain"/>
    <property type="match status" value="1"/>
</dbReference>
<name>A0A3P8X080_CYNSE</name>
<dbReference type="GO" id="GO:0000981">
    <property type="term" value="F:DNA-binding transcription factor activity, RNA polymerase II-specific"/>
    <property type="evidence" value="ECO:0007669"/>
    <property type="project" value="InterPro"/>
</dbReference>
<protein>
    <submittedName>
        <fullName evidence="12">Uncharacterized protein</fullName>
    </submittedName>
</protein>
<keyword evidence="2" id="KW-0217">Developmental protein</keyword>
<dbReference type="InParanoid" id="A0A3P8X080"/>
<reference evidence="12 13" key="1">
    <citation type="journal article" date="2014" name="Nat. Genet.">
        <title>Whole-genome sequence of a flatfish provides insights into ZW sex chromosome evolution and adaptation to a benthic lifestyle.</title>
        <authorList>
            <person name="Chen S."/>
            <person name="Zhang G."/>
            <person name="Shao C."/>
            <person name="Huang Q."/>
            <person name="Liu G."/>
            <person name="Zhang P."/>
            <person name="Song W."/>
            <person name="An N."/>
            <person name="Chalopin D."/>
            <person name="Volff J.N."/>
            <person name="Hong Y."/>
            <person name="Li Q."/>
            <person name="Sha Z."/>
            <person name="Zhou H."/>
            <person name="Xie M."/>
            <person name="Yu Q."/>
            <person name="Liu Y."/>
            <person name="Xiang H."/>
            <person name="Wang N."/>
            <person name="Wu K."/>
            <person name="Yang C."/>
            <person name="Zhou Q."/>
            <person name="Liao X."/>
            <person name="Yang L."/>
            <person name="Hu Q."/>
            <person name="Zhang J."/>
            <person name="Meng L."/>
            <person name="Jin L."/>
            <person name="Tian Y."/>
            <person name="Lian J."/>
            <person name="Yang J."/>
            <person name="Miao G."/>
            <person name="Liu S."/>
            <person name="Liang Z."/>
            <person name="Yan F."/>
            <person name="Li Y."/>
            <person name="Sun B."/>
            <person name="Zhang H."/>
            <person name="Zhang J."/>
            <person name="Zhu Y."/>
            <person name="Du M."/>
            <person name="Zhao Y."/>
            <person name="Schartl M."/>
            <person name="Tang Q."/>
            <person name="Wang J."/>
        </authorList>
    </citation>
    <scope>NUCLEOTIDE SEQUENCE</scope>
</reference>
<keyword evidence="4 7" id="KW-0371">Homeobox</keyword>
<dbReference type="PANTHER" id="PTHR46799">
    <property type="entry name" value="HOMEOBOX PROTEIN UNC-4 HOMOLOG"/>
    <property type="match status" value="1"/>
</dbReference>
<evidence type="ECO:0000256" key="9">
    <source>
        <dbReference type="SAM" id="MobiDB-lite"/>
    </source>
</evidence>
<dbReference type="PROSITE" id="PS50071">
    <property type="entry name" value="HOMEOBOX_2"/>
    <property type="match status" value="1"/>
</dbReference>
<dbReference type="PROSITE" id="PS50803">
    <property type="entry name" value="OAR"/>
    <property type="match status" value="1"/>
</dbReference>
<dbReference type="InterPro" id="IPR017970">
    <property type="entry name" value="Homeobox_CS"/>
</dbReference>
<evidence type="ECO:0000259" key="10">
    <source>
        <dbReference type="PROSITE" id="PS50071"/>
    </source>
</evidence>